<dbReference type="Proteomes" id="UP000503011">
    <property type="component" value="Chromosome"/>
</dbReference>
<feature type="compositionally biased region" description="Pro residues" evidence="1">
    <location>
        <begin position="16"/>
        <end position="31"/>
    </location>
</feature>
<proteinExistence type="predicted"/>
<evidence type="ECO:0008006" key="5">
    <source>
        <dbReference type="Google" id="ProtNLM"/>
    </source>
</evidence>
<dbReference type="EMBL" id="AP022871">
    <property type="protein sequence ID" value="BCB85696.1"/>
    <property type="molecule type" value="Genomic_DNA"/>
</dbReference>
<keyword evidence="2" id="KW-0812">Transmembrane</keyword>
<accession>A0A6F8YHY4</accession>
<feature type="region of interest" description="Disordered" evidence="1">
    <location>
        <begin position="1"/>
        <end position="108"/>
    </location>
</feature>
<feature type="transmembrane region" description="Helical" evidence="2">
    <location>
        <begin position="115"/>
        <end position="139"/>
    </location>
</feature>
<gene>
    <name evidence="3" type="ORF">Psuf_030090</name>
</gene>
<evidence type="ECO:0000313" key="3">
    <source>
        <dbReference type="EMBL" id="BCB85696.1"/>
    </source>
</evidence>
<name>A0A6F8YHY4_9ACTN</name>
<feature type="compositionally biased region" description="Polar residues" evidence="1">
    <location>
        <begin position="1"/>
        <end position="12"/>
    </location>
</feature>
<evidence type="ECO:0000256" key="1">
    <source>
        <dbReference type="SAM" id="MobiDB-lite"/>
    </source>
</evidence>
<feature type="compositionally biased region" description="Polar residues" evidence="1">
    <location>
        <begin position="55"/>
        <end position="70"/>
    </location>
</feature>
<organism evidence="3 4">
    <name type="scientific">Phytohabitans suffuscus</name>
    <dbReference type="NCBI Taxonomy" id="624315"/>
    <lineage>
        <taxon>Bacteria</taxon>
        <taxon>Bacillati</taxon>
        <taxon>Actinomycetota</taxon>
        <taxon>Actinomycetes</taxon>
        <taxon>Micromonosporales</taxon>
        <taxon>Micromonosporaceae</taxon>
    </lineage>
</organism>
<protein>
    <recommendedName>
        <fullName evidence="5">Ig-like domain-containing protein</fullName>
    </recommendedName>
</protein>
<reference evidence="3 4" key="2">
    <citation type="submission" date="2020-03" db="EMBL/GenBank/DDBJ databases">
        <authorList>
            <person name="Ichikawa N."/>
            <person name="Kimura A."/>
            <person name="Kitahashi Y."/>
            <person name="Uohara A."/>
        </authorList>
    </citation>
    <scope>NUCLEOTIDE SEQUENCE [LARGE SCALE GENOMIC DNA]</scope>
    <source>
        <strain evidence="3 4">NBRC 105367</strain>
    </source>
</reference>
<dbReference type="AlphaFoldDB" id="A0A6F8YHY4"/>
<dbReference type="KEGG" id="psuu:Psuf_030090"/>
<evidence type="ECO:0000313" key="4">
    <source>
        <dbReference type="Proteomes" id="UP000503011"/>
    </source>
</evidence>
<feature type="compositionally biased region" description="Low complexity" evidence="1">
    <location>
        <begin position="32"/>
        <end position="41"/>
    </location>
</feature>
<keyword evidence="2" id="KW-0472">Membrane</keyword>
<keyword evidence="4" id="KW-1185">Reference proteome</keyword>
<dbReference type="Gene3D" id="3.10.450.50">
    <property type="match status" value="1"/>
</dbReference>
<evidence type="ECO:0000256" key="2">
    <source>
        <dbReference type="SAM" id="Phobius"/>
    </source>
</evidence>
<sequence length="256" mass="26921">MPGQPVSGQPISGQPAYPPPGQPAYAPPPPEQVGYPGQVPGQPYPAPVSGGPYAQPTSGQPFPGQPTSGQPFAPTSGHPQAAPGYPVTDPAFAQPGYPGYPGVPGPERKKSRTPLILSLVGVIVVLLCGGGVTAAVLLMRNTEPNDGAAEPVAAVQDFLKAVYNDQDVTKANDLVCAESRDETALTTKVDEIKANSTKYKNPRYKWDEPKVDSQEPESATVSVKVTMTTQDEKVAEQQLKFTVVQKTGWFVCEIGG</sequence>
<keyword evidence="2" id="KW-1133">Transmembrane helix</keyword>
<reference evidence="3 4" key="1">
    <citation type="submission" date="2020-03" db="EMBL/GenBank/DDBJ databases">
        <title>Whole genome shotgun sequence of Phytohabitans suffuscus NBRC 105367.</title>
        <authorList>
            <person name="Komaki H."/>
            <person name="Tamura T."/>
        </authorList>
    </citation>
    <scope>NUCLEOTIDE SEQUENCE [LARGE SCALE GENOMIC DNA]</scope>
    <source>
        <strain evidence="3 4">NBRC 105367</strain>
    </source>
</reference>